<dbReference type="SMART" id="SM00382">
    <property type="entry name" value="AAA"/>
    <property type="match status" value="2"/>
</dbReference>
<feature type="transmembrane region" description="Helical" evidence="8">
    <location>
        <begin position="212"/>
        <end position="232"/>
    </location>
</feature>
<feature type="transmembrane region" description="Helical" evidence="8">
    <location>
        <begin position="974"/>
        <end position="994"/>
    </location>
</feature>
<feature type="domain" description="ABC transmembrane type-1" evidence="10">
    <location>
        <begin position="61"/>
        <end position="352"/>
    </location>
</feature>
<dbReference type="InterPro" id="IPR039421">
    <property type="entry name" value="Type_1_exporter"/>
</dbReference>
<keyword evidence="3" id="KW-0547">Nucleotide-binding</keyword>
<feature type="transmembrane region" description="Helical" evidence="8">
    <location>
        <begin position="330"/>
        <end position="350"/>
    </location>
</feature>
<feature type="transmembrane region" description="Helical" evidence="8">
    <location>
        <begin position="854"/>
        <end position="876"/>
    </location>
</feature>
<dbReference type="CDD" id="cd18578">
    <property type="entry name" value="ABC_6TM_Pgp_ABCB1_D2_like"/>
    <property type="match status" value="1"/>
</dbReference>
<comment type="caution">
    <text evidence="11">The sequence shown here is derived from an EMBL/GenBank/DDBJ whole genome shotgun (WGS) entry which is preliminary data.</text>
</comment>
<dbReference type="PROSITE" id="PS50929">
    <property type="entry name" value="ABC_TM1F"/>
    <property type="match status" value="2"/>
</dbReference>
<dbReference type="PROSITE" id="PS00211">
    <property type="entry name" value="ABC_TRANSPORTER_1"/>
    <property type="match status" value="1"/>
</dbReference>
<dbReference type="PANTHER" id="PTHR43394">
    <property type="entry name" value="ATP-DEPENDENT PERMEASE MDL1, MITOCHONDRIAL"/>
    <property type="match status" value="1"/>
</dbReference>
<evidence type="ECO:0000256" key="7">
    <source>
        <dbReference type="SAM" id="MobiDB-lite"/>
    </source>
</evidence>
<evidence type="ECO:0000256" key="1">
    <source>
        <dbReference type="ARBA" id="ARBA00004141"/>
    </source>
</evidence>
<evidence type="ECO:0000259" key="10">
    <source>
        <dbReference type="PROSITE" id="PS50929"/>
    </source>
</evidence>
<gene>
    <name evidence="11" type="ORF">J3D65DRAFT_15150</name>
</gene>
<dbReference type="InterPro" id="IPR003439">
    <property type="entry name" value="ABC_transporter-like_ATP-bd"/>
</dbReference>
<evidence type="ECO:0000256" key="4">
    <source>
        <dbReference type="ARBA" id="ARBA00022840"/>
    </source>
</evidence>
<dbReference type="InterPro" id="IPR017871">
    <property type="entry name" value="ABC_transporter-like_CS"/>
</dbReference>
<dbReference type="SUPFAM" id="SSF52540">
    <property type="entry name" value="P-loop containing nucleoside triphosphate hydrolases"/>
    <property type="match status" value="2"/>
</dbReference>
<dbReference type="Gene3D" id="3.40.50.300">
    <property type="entry name" value="P-loop containing nucleotide triphosphate hydrolases"/>
    <property type="match status" value="2"/>
</dbReference>
<dbReference type="PANTHER" id="PTHR43394:SF15">
    <property type="entry name" value="ALPHA-FACTOR-TRANSPORTING ATPASE"/>
    <property type="match status" value="1"/>
</dbReference>
<dbReference type="Gene3D" id="1.20.1560.10">
    <property type="entry name" value="ABC transporter type 1, transmembrane domain"/>
    <property type="match status" value="2"/>
</dbReference>
<dbReference type="InterPro" id="IPR011527">
    <property type="entry name" value="ABC1_TM_dom"/>
</dbReference>
<reference evidence="11 12" key="1">
    <citation type="submission" date="2024-04" db="EMBL/GenBank/DDBJ databases">
        <title>Phyllosticta paracitricarpa is synonymous to the EU quarantine fungus P. citricarpa based on phylogenomic analyses.</title>
        <authorList>
            <consortium name="Lawrence Berkeley National Laboratory"/>
            <person name="Van ingen-buijs V.A."/>
            <person name="Van westerhoven A.C."/>
            <person name="Haridas S."/>
            <person name="Skiadas P."/>
            <person name="Martin F."/>
            <person name="Groenewald J.Z."/>
            <person name="Crous P.W."/>
            <person name="Seidl M.F."/>
        </authorList>
    </citation>
    <scope>NUCLEOTIDE SEQUENCE [LARGE SCALE GENOMIC DNA]</scope>
    <source>
        <strain evidence="11 12">CPC 17464</strain>
    </source>
</reference>
<feature type="domain" description="ABC transmembrane type-1" evidence="10">
    <location>
        <begin position="857"/>
        <end position="1142"/>
    </location>
</feature>
<evidence type="ECO:0000256" key="5">
    <source>
        <dbReference type="ARBA" id="ARBA00022989"/>
    </source>
</evidence>
<dbReference type="CDD" id="cd18577">
    <property type="entry name" value="ABC_6TM_Pgp_ABCB1_D1_like"/>
    <property type="match status" value="1"/>
</dbReference>
<comment type="subcellular location">
    <subcellularLocation>
        <location evidence="1">Membrane</location>
        <topology evidence="1">Multi-pass membrane protein</topology>
    </subcellularLocation>
</comment>
<keyword evidence="2 8" id="KW-0812">Transmembrane</keyword>
<feature type="compositionally biased region" description="Basic and acidic residues" evidence="7">
    <location>
        <begin position="628"/>
        <end position="637"/>
    </location>
</feature>
<feature type="transmembrane region" description="Helical" evidence="8">
    <location>
        <begin position="1000"/>
        <end position="1020"/>
    </location>
</feature>
<dbReference type="Pfam" id="PF00664">
    <property type="entry name" value="ABC_membrane"/>
    <property type="match status" value="2"/>
</dbReference>
<feature type="compositionally biased region" description="Basic residues" evidence="7">
    <location>
        <begin position="770"/>
        <end position="792"/>
    </location>
</feature>
<organism evidence="11 12">
    <name type="scientific">Phyllosticta citribraziliensis</name>
    <dbReference type="NCBI Taxonomy" id="989973"/>
    <lineage>
        <taxon>Eukaryota</taxon>
        <taxon>Fungi</taxon>
        <taxon>Dikarya</taxon>
        <taxon>Ascomycota</taxon>
        <taxon>Pezizomycotina</taxon>
        <taxon>Dothideomycetes</taxon>
        <taxon>Dothideomycetes incertae sedis</taxon>
        <taxon>Botryosphaeriales</taxon>
        <taxon>Phyllostictaceae</taxon>
        <taxon>Phyllosticta</taxon>
    </lineage>
</organism>
<dbReference type="Pfam" id="PF00005">
    <property type="entry name" value="ABC_tran"/>
    <property type="match status" value="2"/>
</dbReference>
<evidence type="ECO:0000259" key="9">
    <source>
        <dbReference type="PROSITE" id="PS50893"/>
    </source>
</evidence>
<proteinExistence type="predicted"/>
<evidence type="ECO:0000256" key="3">
    <source>
        <dbReference type="ARBA" id="ARBA00022741"/>
    </source>
</evidence>
<dbReference type="InterPro" id="IPR027417">
    <property type="entry name" value="P-loop_NTPase"/>
</dbReference>
<keyword evidence="12" id="KW-1185">Reference proteome</keyword>
<evidence type="ECO:0000256" key="6">
    <source>
        <dbReference type="ARBA" id="ARBA00023136"/>
    </source>
</evidence>
<feature type="domain" description="ABC transporter" evidence="9">
    <location>
        <begin position="387"/>
        <end position="626"/>
    </location>
</feature>
<feature type="transmembrane region" description="Helical" evidence="8">
    <location>
        <begin position="186"/>
        <end position="206"/>
    </location>
</feature>
<keyword evidence="11" id="KW-0378">Hydrolase</keyword>
<dbReference type="PROSITE" id="PS50893">
    <property type="entry name" value="ABC_TRANSPORTER_2"/>
    <property type="match status" value="2"/>
</dbReference>
<dbReference type="SUPFAM" id="SSF90123">
    <property type="entry name" value="ABC transporter transmembrane region"/>
    <property type="match status" value="2"/>
</dbReference>
<feature type="region of interest" description="Disordered" evidence="7">
    <location>
        <begin position="627"/>
        <end position="656"/>
    </location>
</feature>
<dbReference type="GO" id="GO:0016787">
    <property type="term" value="F:hydrolase activity"/>
    <property type="evidence" value="ECO:0007669"/>
    <property type="project" value="UniProtKB-KW"/>
</dbReference>
<dbReference type="RefSeq" id="XP_066659567.1">
    <property type="nucleotide sequence ID" value="XM_066794088.1"/>
</dbReference>
<dbReference type="InterPro" id="IPR036640">
    <property type="entry name" value="ABC1_TM_sf"/>
</dbReference>
<evidence type="ECO:0000256" key="2">
    <source>
        <dbReference type="ARBA" id="ARBA00022692"/>
    </source>
</evidence>
<accession>A0ABR1M8Y2</accession>
<sequence>MAERNIDRELPSVPAEKKETESEDSLSLPDAESSENEELLRKTQWKDLFNFTTKKHLPFLITAVSLAIICGLVVPFNAWLLGKIFDAFSKYAARTIDAEKLRSDISKYTIYMVALAAANWLLQSFYFASWILFGELQARSARERIFRALLKRNIEWFDRRKNGIGAMIPRLQMQTRELQIATSQPFGTCIEAVATTLLCLALAMFYSWKLTLVILAVIPVVGISVVFFSSRLQPNVDKQSDKLNEALKYAMAAMSSIETVKSFNGQDLEVWKYTQIARKAASYYIRQANWNALQMGVVSLCTFAMFIQGFWYGTTLLDKGLSPGKVLTTFWAALMACQGFMAFLPMMMILEKGRAAGAKLRAVTIHGSLREDEVAEGMKPDHCVGDIEMKNINFSYPIRPSELALKNASLFFAAGETTFVIGKSGSGKSTVGQILSRFYPTKSGTITLDGHKFEDLDIRWLRRNLTLVEQTSVLFEGSIFRNISYGKEDFETVTMDQVKEVAQFALLTDTINDMADGFDTFVGAGGTSMSGGQRQRVAIARARLRDTPILILDESTSALDYINRTIILESIRKWRKGKTTIIITHDIGQIQGEDYVFILENGKVVQDGYRNSMEKDLNSPFQKFLVSSKEEGHKEAESSESESDESESETSSVYSEGAKMRDRLADYLEEDRPQAPKFVPSIFVEQRVDPNNRQSMVLPPMQAGYWRSPQAFASSPMPVTESASPTTPTTASRRNSGYFAVDEKRQSRVRASIYVQDFEGLVNEPDRRRMTCKSRRQSTATRRRSARQSRYNRKSQMILEKPEIPKRTGWRRILDFVPGYFIFKKHERRDGQDVMTIKQILMTVWPRLNWFQRLILFFGFFWCIVHAVCTPVFSFVFTKLLATFYVPQGRTEKATIYSLAILAIAITDGLAQYFSHFLLEYCGMMWIHSVRENAMKQILGQPREFFDREENAVEVLAQSLDYHAEEMRNLLGRFAGQVTIAIVMMCTAIIWSIVSAWKLALVGLSIAPIFWAVTNGFSAVSSKAEGALNDADEKATEIVGETFTNIKTVRSFTLENTLLKKHLEATQTIFKVGLRRAIYCGVFFGLTDSIIHFVTALLFYYGGEVIATNEFTVTKVLNVFTELTMSMTNVSLIISMIPQIGSSRDTATRLLRLAKLDSSKSHEEQGSTRIPLIGDIILHNLSFSYPTRPSTTVLHDVNMTIRAGSCVAIVGSSGSGKSTIAALLQNLYSVPYTSNDASITLSGRDLRHLHTPTLRSLVTVVSQSPTIFPASVFDNITYGLRDADPQRALPRVREAANAAGIDEFISSLPAGYDTPIGEGGVGLSGGQAQRIAIARALARKPNVLILDEATSALDVENAGIVRETIKRLVKGTREPQALDRGSSASLVGKGMTVIMITHAREMMEISEKVFMLDKGRLVEEGSFGELARKKGPFSRLLRGELEGEGGYEGAASN</sequence>
<feature type="region of interest" description="Disordered" evidence="7">
    <location>
        <begin position="1"/>
        <end position="35"/>
    </location>
</feature>
<feature type="transmembrane region" description="Helical" evidence="8">
    <location>
        <begin position="896"/>
        <end position="919"/>
    </location>
</feature>
<dbReference type="GeneID" id="92026994"/>
<feature type="transmembrane region" description="Helical" evidence="8">
    <location>
        <begin position="1077"/>
        <end position="1101"/>
    </location>
</feature>
<keyword evidence="5 8" id="KW-1133">Transmembrane helix</keyword>
<feature type="compositionally biased region" description="Basic and acidic residues" evidence="7">
    <location>
        <begin position="1"/>
        <end position="20"/>
    </location>
</feature>
<dbReference type="EMBL" id="JBBPEH010000001">
    <property type="protein sequence ID" value="KAK7544332.1"/>
    <property type="molecule type" value="Genomic_DNA"/>
</dbReference>
<dbReference type="Proteomes" id="UP001360953">
    <property type="component" value="Unassembled WGS sequence"/>
</dbReference>
<evidence type="ECO:0000313" key="11">
    <source>
        <dbReference type="EMBL" id="KAK7544332.1"/>
    </source>
</evidence>
<feature type="transmembrane region" description="Helical" evidence="8">
    <location>
        <begin position="288"/>
        <end position="310"/>
    </location>
</feature>
<protein>
    <submittedName>
        <fullName evidence="11">P-loop containing nucleoside triphosphate hydrolase protein</fullName>
    </submittedName>
</protein>
<feature type="region of interest" description="Disordered" evidence="7">
    <location>
        <begin position="768"/>
        <end position="792"/>
    </location>
</feature>
<feature type="compositionally biased region" description="Acidic residues" evidence="7">
    <location>
        <begin position="638"/>
        <end position="648"/>
    </location>
</feature>
<keyword evidence="6 8" id="KW-0472">Membrane</keyword>
<name>A0ABR1M8Y2_9PEZI</name>
<keyword evidence="4" id="KW-0067">ATP-binding</keyword>
<evidence type="ECO:0000256" key="8">
    <source>
        <dbReference type="SAM" id="Phobius"/>
    </source>
</evidence>
<feature type="transmembrane region" description="Helical" evidence="8">
    <location>
        <begin position="59"/>
        <end position="81"/>
    </location>
</feature>
<evidence type="ECO:0000313" key="12">
    <source>
        <dbReference type="Proteomes" id="UP001360953"/>
    </source>
</evidence>
<dbReference type="InterPro" id="IPR003593">
    <property type="entry name" value="AAA+_ATPase"/>
</dbReference>
<feature type="domain" description="ABC transporter" evidence="9">
    <location>
        <begin position="1176"/>
        <end position="1439"/>
    </location>
</feature>
<feature type="transmembrane region" description="Helical" evidence="8">
    <location>
        <begin position="110"/>
        <end position="133"/>
    </location>
</feature>